<keyword evidence="4" id="KW-1185">Reference proteome</keyword>
<evidence type="ECO:0000259" key="2">
    <source>
        <dbReference type="Pfam" id="PF13460"/>
    </source>
</evidence>
<proteinExistence type="predicted"/>
<dbReference type="InterPro" id="IPR051164">
    <property type="entry name" value="NmrA-like_oxidored"/>
</dbReference>
<evidence type="ECO:0000256" key="1">
    <source>
        <dbReference type="ARBA" id="ARBA00022857"/>
    </source>
</evidence>
<sequence length="247" mass="25154">MKIVVFGGTGQIGAKLVTLLRASGHEAVAASRGLGVDALTGEGLDDAVSGADVTVDVTNTPPTSAGALQHFFRTATANQLAAARKAGVTHHLVLSIVGADKAPGSPYLEAKVAQEEVVAAGGVPFTIVRATQFFEFAEGIAAAATEGDTVRLVPTPTQPIAADDVAAALADLAVSPPRNGILDLAGPDVIRLDDFVRRYLEATSDPRRVVGDPAATYFGGGVDGDPLIAGPGGRIAPTHYADWLAAR</sequence>
<dbReference type="PANTHER" id="PTHR42748:SF3">
    <property type="entry name" value="BLL4366 PROTEIN"/>
    <property type="match status" value="1"/>
</dbReference>
<dbReference type="InterPro" id="IPR036291">
    <property type="entry name" value="NAD(P)-bd_dom_sf"/>
</dbReference>
<accession>A0ABP5STK7</accession>
<dbReference type="SUPFAM" id="SSF51735">
    <property type="entry name" value="NAD(P)-binding Rossmann-fold domains"/>
    <property type="match status" value="1"/>
</dbReference>
<organism evidence="3 4">
    <name type="scientific">Dactylosporangium salmoneum</name>
    <dbReference type="NCBI Taxonomy" id="53361"/>
    <lineage>
        <taxon>Bacteria</taxon>
        <taxon>Bacillati</taxon>
        <taxon>Actinomycetota</taxon>
        <taxon>Actinomycetes</taxon>
        <taxon>Micromonosporales</taxon>
        <taxon>Micromonosporaceae</taxon>
        <taxon>Dactylosporangium</taxon>
    </lineage>
</organism>
<reference evidence="4" key="1">
    <citation type="journal article" date="2019" name="Int. J. Syst. Evol. Microbiol.">
        <title>The Global Catalogue of Microorganisms (GCM) 10K type strain sequencing project: providing services to taxonomists for standard genome sequencing and annotation.</title>
        <authorList>
            <consortium name="The Broad Institute Genomics Platform"/>
            <consortium name="The Broad Institute Genome Sequencing Center for Infectious Disease"/>
            <person name="Wu L."/>
            <person name="Ma J."/>
        </authorList>
    </citation>
    <scope>NUCLEOTIDE SEQUENCE [LARGE SCALE GENOMIC DNA]</scope>
    <source>
        <strain evidence="4">JCM 3272</strain>
    </source>
</reference>
<dbReference type="EMBL" id="BAAARV010000018">
    <property type="protein sequence ID" value="GAA2338382.1"/>
    <property type="molecule type" value="Genomic_DNA"/>
</dbReference>
<dbReference type="PANTHER" id="PTHR42748">
    <property type="entry name" value="NITROGEN METABOLITE REPRESSION PROTEIN NMRA FAMILY MEMBER"/>
    <property type="match status" value="1"/>
</dbReference>
<dbReference type="Proteomes" id="UP001501444">
    <property type="component" value="Unassembled WGS sequence"/>
</dbReference>
<keyword evidence="1" id="KW-0521">NADP</keyword>
<evidence type="ECO:0000313" key="4">
    <source>
        <dbReference type="Proteomes" id="UP001501444"/>
    </source>
</evidence>
<protein>
    <submittedName>
        <fullName evidence="3">SDR family oxidoreductase</fullName>
    </submittedName>
</protein>
<dbReference type="RefSeq" id="WP_344611998.1">
    <property type="nucleotide sequence ID" value="NZ_BAAARV010000018.1"/>
</dbReference>
<dbReference type="Gene3D" id="3.40.50.720">
    <property type="entry name" value="NAD(P)-binding Rossmann-like Domain"/>
    <property type="match status" value="1"/>
</dbReference>
<evidence type="ECO:0000313" key="3">
    <source>
        <dbReference type="EMBL" id="GAA2338382.1"/>
    </source>
</evidence>
<gene>
    <name evidence="3" type="ORF">GCM10010170_019930</name>
</gene>
<name>A0ABP5STK7_9ACTN</name>
<feature type="domain" description="NAD(P)-binding" evidence="2">
    <location>
        <begin position="7"/>
        <end position="173"/>
    </location>
</feature>
<dbReference type="InterPro" id="IPR016040">
    <property type="entry name" value="NAD(P)-bd_dom"/>
</dbReference>
<comment type="caution">
    <text evidence="3">The sequence shown here is derived from an EMBL/GenBank/DDBJ whole genome shotgun (WGS) entry which is preliminary data.</text>
</comment>
<dbReference type="Pfam" id="PF13460">
    <property type="entry name" value="NAD_binding_10"/>
    <property type="match status" value="1"/>
</dbReference>